<comment type="caution">
    <text evidence="2">The sequence shown here is derived from an EMBL/GenBank/DDBJ whole genome shotgun (WGS) entry which is preliminary data.</text>
</comment>
<dbReference type="InterPro" id="IPR052560">
    <property type="entry name" value="RdDP_mobile_element"/>
</dbReference>
<dbReference type="Pfam" id="PF00078">
    <property type="entry name" value="RVT_1"/>
    <property type="match status" value="1"/>
</dbReference>
<organism evidence="2 3">
    <name type="scientific">Araneus ventricosus</name>
    <name type="common">Orbweaver spider</name>
    <name type="synonym">Epeira ventricosa</name>
    <dbReference type="NCBI Taxonomy" id="182803"/>
    <lineage>
        <taxon>Eukaryota</taxon>
        <taxon>Metazoa</taxon>
        <taxon>Ecdysozoa</taxon>
        <taxon>Arthropoda</taxon>
        <taxon>Chelicerata</taxon>
        <taxon>Arachnida</taxon>
        <taxon>Araneae</taxon>
        <taxon>Araneomorphae</taxon>
        <taxon>Entelegynae</taxon>
        <taxon>Araneoidea</taxon>
        <taxon>Araneidae</taxon>
        <taxon>Araneus</taxon>
    </lineage>
</organism>
<dbReference type="Proteomes" id="UP000499080">
    <property type="component" value="Unassembled WGS sequence"/>
</dbReference>
<gene>
    <name evidence="2" type="ORF">AVEN_26085_1</name>
</gene>
<dbReference type="AlphaFoldDB" id="A0A4Y2VD73"/>
<evidence type="ECO:0000313" key="2">
    <source>
        <dbReference type="EMBL" id="GBO21677.1"/>
    </source>
</evidence>
<sequence>MHCYTHQILRVRNKIVEGSNVKHYTGGVFLDVRKAIGRMWHNSLIVKLIKYQFPDYLIKIIQRFLSNRTFQVKINQILSSDRNTQAGTTRSSSLSSTLCNIFNSDFPRNDKVFNCLFAEDSDILIQGSNIRFIIKILQSRLDIIEYWCKKWRGSINTDKTQAILFRKANSSKVLMTLSFMEEDLT</sequence>
<evidence type="ECO:0000259" key="1">
    <source>
        <dbReference type="PROSITE" id="PS50878"/>
    </source>
</evidence>
<dbReference type="OrthoDB" id="6433969at2759"/>
<dbReference type="EMBL" id="BGPR01044827">
    <property type="protein sequence ID" value="GBO21677.1"/>
    <property type="molecule type" value="Genomic_DNA"/>
</dbReference>
<accession>A0A4Y2VD73</accession>
<dbReference type="InterPro" id="IPR000477">
    <property type="entry name" value="RT_dom"/>
</dbReference>
<evidence type="ECO:0000313" key="3">
    <source>
        <dbReference type="Proteomes" id="UP000499080"/>
    </source>
</evidence>
<dbReference type="PANTHER" id="PTHR36688">
    <property type="entry name" value="ENDO/EXONUCLEASE/PHOSPHATASE DOMAIN-CONTAINING PROTEIN"/>
    <property type="match status" value="1"/>
</dbReference>
<protein>
    <recommendedName>
        <fullName evidence="1">Reverse transcriptase domain-containing protein</fullName>
    </recommendedName>
</protein>
<dbReference type="PANTHER" id="PTHR36688:SF1">
    <property type="entry name" value="ENDONUCLEASE_EXONUCLEASE_PHOSPHATASE DOMAIN-CONTAINING PROTEIN"/>
    <property type="match status" value="1"/>
</dbReference>
<keyword evidence="3" id="KW-1185">Reference proteome</keyword>
<reference evidence="2 3" key="1">
    <citation type="journal article" date="2019" name="Sci. Rep.">
        <title>Orb-weaving spider Araneus ventricosus genome elucidates the spidroin gene catalogue.</title>
        <authorList>
            <person name="Kono N."/>
            <person name="Nakamura H."/>
            <person name="Ohtoshi R."/>
            <person name="Moran D.A.P."/>
            <person name="Shinohara A."/>
            <person name="Yoshida Y."/>
            <person name="Fujiwara M."/>
            <person name="Mori M."/>
            <person name="Tomita M."/>
            <person name="Arakawa K."/>
        </authorList>
    </citation>
    <scope>NUCLEOTIDE SEQUENCE [LARGE SCALE GENOMIC DNA]</scope>
</reference>
<name>A0A4Y2VD73_ARAVE</name>
<dbReference type="PROSITE" id="PS50878">
    <property type="entry name" value="RT_POL"/>
    <property type="match status" value="1"/>
</dbReference>
<proteinExistence type="predicted"/>
<feature type="domain" description="Reverse transcriptase" evidence="1">
    <location>
        <begin position="1"/>
        <end position="185"/>
    </location>
</feature>